<gene>
    <name evidence="2" type="ORF">NEDG_01566</name>
</gene>
<organism evidence="2 3">
    <name type="scientific">Nematocida displodere</name>
    <dbReference type="NCBI Taxonomy" id="1805483"/>
    <lineage>
        <taxon>Eukaryota</taxon>
        <taxon>Fungi</taxon>
        <taxon>Fungi incertae sedis</taxon>
        <taxon>Microsporidia</taxon>
        <taxon>Nematocida</taxon>
    </lineage>
</organism>
<comment type="caution">
    <text evidence="2">The sequence shown here is derived from an EMBL/GenBank/DDBJ whole genome shotgun (WGS) entry which is preliminary data.</text>
</comment>
<dbReference type="PROSITE" id="PS51257">
    <property type="entry name" value="PROKAR_LIPOPROTEIN"/>
    <property type="match status" value="1"/>
</dbReference>
<accession>A0A177EGR2</accession>
<dbReference type="AlphaFoldDB" id="A0A177EGR2"/>
<reference evidence="2 3" key="1">
    <citation type="submission" date="2016-02" db="EMBL/GenBank/DDBJ databases">
        <title>Discovery of a natural microsporidian pathogen with a broad tissue tropism in Caenorhabditis elegans.</title>
        <authorList>
            <person name="Luallen R.J."/>
            <person name="Reinke A.W."/>
            <person name="Tong L."/>
            <person name="Botts M.R."/>
            <person name="Felix M.-A."/>
            <person name="Troemel E.R."/>
        </authorList>
    </citation>
    <scope>NUCLEOTIDE SEQUENCE [LARGE SCALE GENOMIC DNA]</scope>
    <source>
        <strain evidence="2 3">JUm2807</strain>
    </source>
</reference>
<evidence type="ECO:0008006" key="4">
    <source>
        <dbReference type="Google" id="ProtNLM"/>
    </source>
</evidence>
<keyword evidence="1" id="KW-0732">Signal</keyword>
<sequence length="592" mass="67323">MKSKTVTGFSNLFARALRCPALWFGVFCVIVGCAEEVSEPECITSPYTEQTIRFFEKSCYSEYPTALNTVEKDEKAQILKKQTELIYINLEKYTLETVPEQLAQGIEFDKLIILPDDKDKVTRFDPRVLEKILSALGTICADTLVFYNLDLDGFGSKNMIQRVGRLPGNFGRKETPELAPATPITRYTLSINTLLIQHNTIPAIAWLQKRVDLSQCRINLAIVGKLRLNNLELLDGFNAERIKILTLKDVKRLDSLECKLLREGSLPEELTMMTTTPVYPKISEQIARNILTKEWRALVVPIEVWKNLMSPSSSPKHLTAAELSIYTPQYGIYTELKNTSLPPMGDNIATVKVLRVDFYNKYWLALFPPIFSTIDWISRHFRGLEELSIEFVFGHNNFAEFFENNQVVITTNPSLKSIKMYDVECSGVVSKRDILCLSLEAWDLYRSGKLADELVNSPTDLSALLPEQQAIMNREEMDADDEVCCACMCTAADLQSTSPDIKVCILDHPKHTVCSRCLDAMVKSREDLKSRFLCCPFCQEKYSLPLVKNHIERNSQSVFELTTVNTPTTSYVLSFPNDDPDNMLRDEAWDIE</sequence>
<dbReference type="RefSeq" id="XP_067544874.1">
    <property type="nucleotide sequence ID" value="XM_067688984.1"/>
</dbReference>
<feature type="signal peptide" evidence="1">
    <location>
        <begin position="1"/>
        <end position="34"/>
    </location>
</feature>
<keyword evidence="3" id="KW-1185">Reference proteome</keyword>
<evidence type="ECO:0000313" key="3">
    <source>
        <dbReference type="Proteomes" id="UP000185944"/>
    </source>
</evidence>
<protein>
    <recommendedName>
        <fullName evidence="4">RING-type domain-containing protein</fullName>
    </recommendedName>
</protein>
<evidence type="ECO:0000313" key="2">
    <source>
        <dbReference type="EMBL" id="OAG31153.1"/>
    </source>
</evidence>
<dbReference type="EMBL" id="LTDL01000021">
    <property type="protein sequence ID" value="OAG31153.1"/>
    <property type="molecule type" value="Genomic_DNA"/>
</dbReference>
<proteinExistence type="predicted"/>
<name>A0A177EGR2_9MICR</name>
<dbReference type="GeneID" id="93647916"/>
<dbReference type="VEuPathDB" id="MicrosporidiaDB:NEDG_01566"/>
<feature type="chain" id="PRO_5008060381" description="RING-type domain-containing protein" evidence="1">
    <location>
        <begin position="35"/>
        <end position="592"/>
    </location>
</feature>
<evidence type="ECO:0000256" key="1">
    <source>
        <dbReference type="SAM" id="SignalP"/>
    </source>
</evidence>
<dbReference type="Proteomes" id="UP000185944">
    <property type="component" value="Unassembled WGS sequence"/>
</dbReference>